<gene>
    <name evidence="9" type="ORF">UTRI_00712_B</name>
</gene>
<dbReference type="Pfam" id="PF09468">
    <property type="entry name" value="RNase_H2-Ydr279"/>
    <property type="match status" value="1"/>
</dbReference>
<dbReference type="OrthoDB" id="29098at2759"/>
<feature type="domain" description="Ribonuclease H2 subunit B wHTH" evidence="7">
    <location>
        <begin position="109"/>
        <end position="286"/>
    </location>
</feature>
<keyword evidence="3" id="KW-0539">Nucleus</keyword>
<dbReference type="PANTHER" id="PTHR13383:SF11">
    <property type="entry name" value="RIBONUCLEASE H2 SUBUNIT B"/>
    <property type="match status" value="1"/>
</dbReference>
<dbReference type="InterPro" id="IPR019024">
    <property type="entry name" value="RNase_H2_suB_wHTH"/>
</dbReference>
<evidence type="ECO:0000256" key="3">
    <source>
        <dbReference type="ARBA" id="ARBA00023242"/>
    </source>
</evidence>
<name>A0A5C3DPT0_9BASI</name>
<feature type="domain" description="Rnh202 triple barrel" evidence="8">
    <location>
        <begin position="29"/>
        <end position="106"/>
    </location>
</feature>
<protein>
    <recommendedName>
        <fullName evidence="2">Ribonuclease H2 subunit B</fullName>
    </recommendedName>
    <alternativeName>
        <fullName evidence="5">Ribonuclease HI subunit B</fullName>
    </alternativeName>
</protein>
<accession>A0A5C3DPT0</accession>
<dbReference type="Gene3D" id="2.20.25.530">
    <property type="match status" value="1"/>
</dbReference>
<evidence type="ECO:0000259" key="7">
    <source>
        <dbReference type="Pfam" id="PF09468"/>
    </source>
</evidence>
<dbReference type="GO" id="GO:0032299">
    <property type="term" value="C:ribonuclease H2 complex"/>
    <property type="evidence" value="ECO:0007669"/>
    <property type="project" value="InterPro"/>
</dbReference>
<evidence type="ECO:0000256" key="1">
    <source>
        <dbReference type="ARBA" id="ARBA00004123"/>
    </source>
</evidence>
<evidence type="ECO:0000256" key="2">
    <source>
        <dbReference type="ARBA" id="ARBA00019062"/>
    </source>
</evidence>
<dbReference type="PANTHER" id="PTHR13383">
    <property type="entry name" value="RIBONUCLEASE H2 SUBUNIT B"/>
    <property type="match status" value="1"/>
</dbReference>
<evidence type="ECO:0000256" key="4">
    <source>
        <dbReference type="ARBA" id="ARBA00024778"/>
    </source>
</evidence>
<keyword evidence="10" id="KW-1185">Reference proteome</keyword>
<dbReference type="InterPro" id="IPR040456">
    <property type="entry name" value="RNase_H2_suB"/>
</dbReference>
<dbReference type="Gene3D" id="1.10.20.120">
    <property type="match status" value="1"/>
</dbReference>
<feature type="region of interest" description="Disordered" evidence="6">
    <location>
        <begin position="241"/>
        <end position="264"/>
    </location>
</feature>
<comment type="function">
    <text evidence="4">Non catalytic subunit of RNase H2, an endonuclease that specifically degrades the RNA of RNA:DNA hybrids. Participates in DNA replication, possibly by mediating the removal of lagging-strand Okazaki fragment RNA primers during DNA replication. Mediates the excision of single ribonucleotides from DNA:RNA duplexes.</text>
</comment>
<dbReference type="Pfam" id="PF17745">
    <property type="entry name" value="Ydr279_N"/>
    <property type="match status" value="1"/>
</dbReference>
<comment type="subcellular location">
    <subcellularLocation>
        <location evidence="1">Nucleus</location>
    </subcellularLocation>
</comment>
<evidence type="ECO:0000256" key="6">
    <source>
        <dbReference type="SAM" id="MobiDB-lite"/>
    </source>
</evidence>
<evidence type="ECO:0000259" key="8">
    <source>
        <dbReference type="Pfam" id="PF17745"/>
    </source>
</evidence>
<evidence type="ECO:0000256" key="5">
    <source>
        <dbReference type="ARBA" id="ARBA00033464"/>
    </source>
</evidence>
<evidence type="ECO:0000313" key="9">
    <source>
        <dbReference type="EMBL" id="SPO20313.1"/>
    </source>
</evidence>
<dbReference type="InterPro" id="IPR041195">
    <property type="entry name" value="Rnh202_N"/>
</dbReference>
<reference evidence="9 10" key="1">
    <citation type="submission" date="2018-03" db="EMBL/GenBank/DDBJ databases">
        <authorList>
            <person name="Guldener U."/>
        </authorList>
    </citation>
    <scope>NUCLEOTIDE SEQUENCE [LARGE SCALE GENOMIC DNA]</scope>
    <source>
        <strain evidence="9 10">NBRC100155</strain>
    </source>
</reference>
<dbReference type="AlphaFoldDB" id="A0A5C3DPT0"/>
<organism evidence="9 10">
    <name type="scientific">Ustilago trichophora</name>
    <dbReference type="NCBI Taxonomy" id="86804"/>
    <lineage>
        <taxon>Eukaryota</taxon>
        <taxon>Fungi</taxon>
        <taxon>Dikarya</taxon>
        <taxon>Basidiomycota</taxon>
        <taxon>Ustilaginomycotina</taxon>
        <taxon>Ustilaginomycetes</taxon>
        <taxon>Ustilaginales</taxon>
        <taxon>Ustilaginaceae</taxon>
        <taxon>Ustilago</taxon>
    </lineage>
</organism>
<sequence length="302" mass="33113">MTSPIAQAKDAPTAAEITQSMRTGVLIHPETAQDGRFLILPHPRTGVPTYYLHSDSASGSSSSATLNGELFELSSLKDGKYDRCWMFSDLNQVISSGQLEILARIDARFVVISLLYSTLADGKFRSLEDTFEQIALALYGRRKEEMVECIPALKAKLSEGGASEAHGVQQDWSDIITFGNLALVKKALEEVADVQDLPNGEQAYRLSTAKVFSILDSKHQRLSSKSTFVASPNMLGRNFERRWQSDSDPSPYLTAAAEGEQESDCKEAKELRAKIAAEIIATNLPPPLAVDYFGHLEIAVDN</sequence>
<dbReference type="Proteomes" id="UP000324022">
    <property type="component" value="Unassembled WGS sequence"/>
</dbReference>
<dbReference type="GO" id="GO:0006401">
    <property type="term" value="P:RNA catabolic process"/>
    <property type="evidence" value="ECO:0007669"/>
    <property type="project" value="TreeGrafter"/>
</dbReference>
<dbReference type="EMBL" id="OOIN01000001">
    <property type="protein sequence ID" value="SPO20313.1"/>
    <property type="molecule type" value="Genomic_DNA"/>
</dbReference>
<dbReference type="GO" id="GO:0005654">
    <property type="term" value="C:nucleoplasm"/>
    <property type="evidence" value="ECO:0007669"/>
    <property type="project" value="TreeGrafter"/>
</dbReference>
<proteinExistence type="predicted"/>
<evidence type="ECO:0000313" key="10">
    <source>
        <dbReference type="Proteomes" id="UP000324022"/>
    </source>
</evidence>